<evidence type="ECO:0000256" key="1">
    <source>
        <dbReference type="ARBA" id="ARBA00005254"/>
    </source>
</evidence>
<dbReference type="InterPro" id="IPR029045">
    <property type="entry name" value="ClpP/crotonase-like_dom_sf"/>
</dbReference>
<dbReference type="CDD" id="cd06558">
    <property type="entry name" value="crotonase-like"/>
    <property type="match status" value="1"/>
</dbReference>
<proteinExistence type="inferred from homology"/>
<protein>
    <submittedName>
        <fullName evidence="3">ClpP/crotonase-like domain-containing protein</fullName>
    </submittedName>
</protein>
<dbReference type="InterPro" id="IPR018376">
    <property type="entry name" value="Enoyl-CoA_hyd/isom_CS"/>
</dbReference>
<sequence>MTGSGITTENGAGSNVKKVLPSHGKTVLTQLLEDGKIIIVKLNRPEKLNTMNDEMQRELERLFDFIENEPSIWVTIITGNSLEPFSDHKIKSFCAGQDLQEWLTQTAVDQRERLLNNPNGFGSLSRRRLSKPVIAAVDGLCLGGGLELLLNCDLVVATQKSIFGFPEVSRGVIAVQGGIPRLTHLCGRTLASELLLTGRSITTREAYERFRIINKVVKRSDELIPAALELGGMIIKNSPTAVQLSKLSILDTHLRYQKTLLKRDREVELKSLKRRFGGGIEDSTLSIILGDEFDKVFRGDDFLEGLTSFSEKRPPIWSNPAIRIFEREEGFNKKNGSFKL</sequence>
<comment type="caution">
    <text evidence="3">The sequence shown here is derived from an EMBL/GenBank/DDBJ whole genome shotgun (WGS) entry which is preliminary data.</text>
</comment>
<dbReference type="GO" id="GO:0003824">
    <property type="term" value="F:catalytic activity"/>
    <property type="evidence" value="ECO:0007669"/>
    <property type="project" value="InterPro"/>
</dbReference>
<dbReference type="Proteomes" id="UP001153365">
    <property type="component" value="Unassembled WGS sequence"/>
</dbReference>
<dbReference type="Gene3D" id="3.90.226.10">
    <property type="entry name" value="2-enoyl-CoA Hydratase, Chain A, domain 1"/>
    <property type="match status" value="1"/>
</dbReference>
<dbReference type="GO" id="GO:0006635">
    <property type="term" value="P:fatty acid beta-oxidation"/>
    <property type="evidence" value="ECO:0007669"/>
    <property type="project" value="TreeGrafter"/>
</dbReference>
<dbReference type="SUPFAM" id="SSF52096">
    <property type="entry name" value="ClpP/crotonase"/>
    <property type="match status" value="1"/>
</dbReference>
<gene>
    <name evidence="3" type="ORF">PPACK8108_LOCUS3133</name>
</gene>
<dbReference type="PANTHER" id="PTHR11941:SF158">
    <property type="entry name" value="ENOYL-COA HYDRATASE (AFU_ORTHOLOGUE AFUA_2G10650)"/>
    <property type="match status" value="1"/>
</dbReference>
<dbReference type="GO" id="GO:0005739">
    <property type="term" value="C:mitochondrion"/>
    <property type="evidence" value="ECO:0007669"/>
    <property type="project" value="TreeGrafter"/>
</dbReference>
<evidence type="ECO:0000313" key="3">
    <source>
        <dbReference type="EMBL" id="CAH7668611.1"/>
    </source>
</evidence>
<dbReference type="Pfam" id="PF00378">
    <property type="entry name" value="ECH_1"/>
    <property type="match status" value="1"/>
</dbReference>
<reference evidence="3" key="1">
    <citation type="submission" date="2022-06" db="EMBL/GenBank/DDBJ databases">
        <authorList>
            <consortium name="SYNGENTA / RWTH Aachen University"/>
        </authorList>
    </citation>
    <scope>NUCLEOTIDE SEQUENCE</scope>
</reference>
<dbReference type="PROSITE" id="PS00166">
    <property type="entry name" value="ENOYL_COA_HYDRATASE"/>
    <property type="match status" value="1"/>
</dbReference>
<dbReference type="AlphaFoldDB" id="A0AAV0AKJ2"/>
<dbReference type="PANTHER" id="PTHR11941">
    <property type="entry name" value="ENOYL-COA HYDRATASE-RELATED"/>
    <property type="match status" value="1"/>
</dbReference>
<evidence type="ECO:0000256" key="2">
    <source>
        <dbReference type="RuleBase" id="RU003707"/>
    </source>
</evidence>
<comment type="similarity">
    <text evidence="1 2">Belongs to the enoyl-CoA hydratase/isomerase family.</text>
</comment>
<organism evidence="3 4">
    <name type="scientific">Phakopsora pachyrhizi</name>
    <name type="common">Asian soybean rust disease fungus</name>
    <dbReference type="NCBI Taxonomy" id="170000"/>
    <lineage>
        <taxon>Eukaryota</taxon>
        <taxon>Fungi</taxon>
        <taxon>Dikarya</taxon>
        <taxon>Basidiomycota</taxon>
        <taxon>Pucciniomycotina</taxon>
        <taxon>Pucciniomycetes</taxon>
        <taxon>Pucciniales</taxon>
        <taxon>Phakopsoraceae</taxon>
        <taxon>Phakopsora</taxon>
    </lineage>
</organism>
<name>A0AAV0AKJ2_PHAPC</name>
<keyword evidence="4" id="KW-1185">Reference proteome</keyword>
<evidence type="ECO:0000313" key="4">
    <source>
        <dbReference type="Proteomes" id="UP001153365"/>
    </source>
</evidence>
<dbReference type="InterPro" id="IPR001753">
    <property type="entry name" value="Enoyl-CoA_hydra/iso"/>
</dbReference>
<dbReference type="EMBL" id="CALTRL010000550">
    <property type="protein sequence ID" value="CAH7668611.1"/>
    <property type="molecule type" value="Genomic_DNA"/>
</dbReference>
<accession>A0AAV0AKJ2</accession>